<dbReference type="InterPro" id="IPR007138">
    <property type="entry name" value="ABM_dom"/>
</dbReference>
<dbReference type="Proteomes" id="UP001500582">
    <property type="component" value="Unassembled WGS sequence"/>
</dbReference>
<name>A0ABP8FNZ7_9SPHI</name>
<dbReference type="EMBL" id="BAABFT010000001">
    <property type="protein sequence ID" value="GAA4307997.1"/>
    <property type="molecule type" value="Genomic_DNA"/>
</dbReference>
<dbReference type="GO" id="GO:0004497">
    <property type="term" value="F:monooxygenase activity"/>
    <property type="evidence" value="ECO:0007669"/>
    <property type="project" value="UniProtKB-KW"/>
</dbReference>
<accession>A0ABP8FNZ7</accession>
<dbReference type="PANTHER" id="PTHR33336:SF3">
    <property type="entry name" value="ABM DOMAIN-CONTAINING PROTEIN"/>
    <property type="match status" value="1"/>
</dbReference>
<protein>
    <submittedName>
        <fullName evidence="2">Quinol monooxygenase</fullName>
    </submittedName>
</protein>
<keyword evidence="2" id="KW-0503">Monooxygenase</keyword>
<evidence type="ECO:0000313" key="2">
    <source>
        <dbReference type="EMBL" id="GAA4307997.1"/>
    </source>
</evidence>
<dbReference type="InterPro" id="IPR050744">
    <property type="entry name" value="AI-2_Isomerase_LsrG"/>
</dbReference>
<keyword evidence="3" id="KW-1185">Reference proteome</keyword>
<keyword evidence="2" id="KW-0560">Oxidoreductase</keyword>
<proteinExistence type="predicted"/>
<dbReference type="PANTHER" id="PTHR33336">
    <property type="entry name" value="QUINOL MONOOXYGENASE YGIN-RELATED"/>
    <property type="match status" value="1"/>
</dbReference>
<comment type="caution">
    <text evidence="2">The sequence shown here is derived from an EMBL/GenBank/DDBJ whole genome shotgun (WGS) entry which is preliminary data.</text>
</comment>
<dbReference type="SUPFAM" id="SSF54909">
    <property type="entry name" value="Dimeric alpha+beta barrel"/>
    <property type="match status" value="1"/>
</dbReference>
<sequence length="100" mass="11370">MENSPIHVIAKWKVKPGELTNVLVWLPEVVKASKAEEGNLFYKIQQDNTDQNILLLFEGYRDEAAAAEHRNSEHFQAIVIGKIIPLLESREINVTTPLTF</sequence>
<evidence type="ECO:0000313" key="3">
    <source>
        <dbReference type="Proteomes" id="UP001500582"/>
    </source>
</evidence>
<evidence type="ECO:0000259" key="1">
    <source>
        <dbReference type="PROSITE" id="PS51725"/>
    </source>
</evidence>
<dbReference type="RefSeq" id="WP_345209079.1">
    <property type="nucleotide sequence ID" value="NZ_BAABFT010000001.1"/>
</dbReference>
<dbReference type="InterPro" id="IPR011008">
    <property type="entry name" value="Dimeric_a/b-barrel"/>
</dbReference>
<organism evidence="2 3">
    <name type="scientific">Mucilaginibacter gynuensis</name>
    <dbReference type="NCBI Taxonomy" id="1302236"/>
    <lineage>
        <taxon>Bacteria</taxon>
        <taxon>Pseudomonadati</taxon>
        <taxon>Bacteroidota</taxon>
        <taxon>Sphingobacteriia</taxon>
        <taxon>Sphingobacteriales</taxon>
        <taxon>Sphingobacteriaceae</taxon>
        <taxon>Mucilaginibacter</taxon>
    </lineage>
</organism>
<dbReference type="Pfam" id="PF03992">
    <property type="entry name" value="ABM"/>
    <property type="match status" value="1"/>
</dbReference>
<gene>
    <name evidence="2" type="ORF">GCM10023149_01710</name>
</gene>
<dbReference type="PROSITE" id="PS51725">
    <property type="entry name" value="ABM"/>
    <property type="match status" value="1"/>
</dbReference>
<feature type="domain" description="ABM" evidence="1">
    <location>
        <begin position="6"/>
        <end position="95"/>
    </location>
</feature>
<dbReference type="Gene3D" id="3.30.70.100">
    <property type="match status" value="1"/>
</dbReference>
<reference evidence="3" key="1">
    <citation type="journal article" date="2019" name="Int. J. Syst. Evol. Microbiol.">
        <title>The Global Catalogue of Microorganisms (GCM) 10K type strain sequencing project: providing services to taxonomists for standard genome sequencing and annotation.</title>
        <authorList>
            <consortium name="The Broad Institute Genomics Platform"/>
            <consortium name="The Broad Institute Genome Sequencing Center for Infectious Disease"/>
            <person name="Wu L."/>
            <person name="Ma J."/>
        </authorList>
    </citation>
    <scope>NUCLEOTIDE SEQUENCE [LARGE SCALE GENOMIC DNA]</scope>
    <source>
        <strain evidence="3">JCM 17705</strain>
    </source>
</reference>